<keyword evidence="1" id="KW-0472">Membrane</keyword>
<keyword evidence="1" id="KW-0812">Transmembrane</keyword>
<evidence type="ECO:0008006" key="3">
    <source>
        <dbReference type="Google" id="ProtNLM"/>
    </source>
</evidence>
<name>X1APR8_9ZZZZ</name>
<dbReference type="AlphaFoldDB" id="X1APR8"/>
<feature type="transmembrane region" description="Helical" evidence="1">
    <location>
        <begin position="12"/>
        <end position="36"/>
    </location>
</feature>
<reference evidence="2" key="1">
    <citation type="journal article" date="2014" name="Front. Microbiol.">
        <title>High frequency of phylogenetically diverse reductive dehalogenase-homologous genes in deep subseafloor sedimentary metagenomes.</title>
        <authorList>
            <person name="Kawai M."/>
            <person name="Futagami T."/>
            <person name="Toyoda A."/>
            <person name="Takaki Y."/>
            <person name="Nishi S."/>
            <person name="Hori S."/>
            <person name="Arai W."/>
            <person name="Tsubouchi T."/>
            <person name="Morono Y."/>
            <person name="Uchiyama I."/>
            <person name="Ito T."/>
            <person name="Fujiyama A."/>
            <person name="Inagaki F."/>
            <person name="Takami H."/>
        </authorList>
    </citation>
    <scope>NUCLEOTIDE SEQUENCE</scope>
    <source>
        <strain evidence="2">Expedition CK06-06</strain>
    </source>
</reference>
<dbReference type="Pfam" id="PF06197">
    <property type="entry name" value="DUF998"/>
    <property type="match status" value="1"/>
</dbReference>
<feature type="transmembrane region" description="Helical" evidence="1">
    <location>
        <begin position="198"/>
        <end position="220"/>
    </location>
</feature>
<proteinExistence type="predicted"/>
<protein>
    <recommendedName>
        <fullName evidence="3">DUF998 domain-containing protein</fullName>
    </recommendedName>
</protein>
<accession>X1APR8</accession>
<sequence length="232" mass="25890">MSKTISKFYEKVPGFIWGYIGVGIPVLAMFITALIYTDPLGAPFSIFNMFVSELGERAVSQTAWLFNWGLILAGIPLILFMLGLGLKYKSIPGLICTAGGLFCSISAFFVGVFPMDYGSELYMTGHIVSAMSFFYGGMATIFLFSILIFVDKKKVLPKWLGVFGLLVAVVFALFIFLPEGALDDIMVRPRDNFLLIAFLEWLVVFAIFSWILTTSVILNFQSRKKIKQESTE</sequence>
<evidence type="ECO:0000256" key="1">
    <source>
        <dbReference type="SAM" id="Phobius"/>
    </source>
</evidence>
<feature type="transmembrane region" description="Helical" evidence="1">
    <location>
        <begin position="159"/>
        <end position="178"/>
    </location>
</feature>
<keyword evidence="1" id="KW-1133">Transmembrane helix</keyword>
<feature type="transmembrane region" description="Helical" evidence="1">
    <location>
        <begin position="93"/>
        <end position="115"/>
    </location>
</feature>
<dbReference type="EMBL" id="BART01009038">
    <property type="protein sequence ID" value="GAG61856.1"/>
    <property type="molecule type" value="Genomic_DNA"/>
</dbReference>
<feature type="transmembrane region" description="Helical" evidence="1">
    <location>
        <begin position="65"/>
        <end position="86"/>
    </location>
</feature>
<evidence type="ECO:0000313" key="2">
    <source>
        <dbReference type="EMBL" id="GAG61856.1"/>
    </source>
</evidence>
<dbReference type="InterPro" id="IPR009339">
    <property type="entry name" value="DUF998"/>
</dbReference>
<organism evidence="2">
    <name type="scientific">marine sediment metagenome</name>
    <dbReference type="NCBI Taxonomy" id="412755"/>
    <lineage>
        <taxon>unclassified sequences</taxon>
        <taxon>metagenomes</taxon>
        <taxon>ecological metagenomes</taxon>
    </lineage>
</organism>
<feature type="transmembrane region" description="Helical" evidence="1">
    <location>
        <begin position="127"/>
        <end position="150"/>
    </location>
</feature>
<comment type="caution">
    <text evidence="2">The sequence shown here is derived from an EMBL/GenBank/DDBJ whole genome shotgun (WGS) entry which is preliminary data.</text>
</comment>
<gene>
    <name evidence="2" type="ORF">S01H4_20149</name>
</gene>